<dbReference type="RefSeq" id="WP_311365043.1">
    <property type="nucleotide sequence ID" value="NZ_JAVRIC010000012.1"/>
</dbReference>
<evidence type="ECO:0000256" key="2">
    <source>
        <dbReference type="ARBA" id="ARBA00022448"/>
    </source>
</evidence>
<accession>A0ABU2WJB7</accession>
<evidence type="ECO:0000256" key="10">
    <source>
        <dbReference type="ARBA" id="ARBA00023136"/>
    </source>
</evidence>
<dbReference type="InterPro" id="IPR003439">
    <property type="entry name" value="ABC_transporter-like_ATP-bd"/>
</dbReference>
<comment type="caution">
    <text evidence="14">The sequence shown here is derived from an EMBL/GenBank/DDBJ whole genome shotgun (WGS) entry which is preliminary data.</text>
</comment>
<proteinExistence type="predicted"/>
<evidence type="ECO:0000256" key="6">
    <source>
        <dbReference type="ARBA" id="ARBA00022840"/>
    </source>
</evidence>
<dbReference type="InterPro" id="IPR011527">
    <property type="entry name" value="ABC1_TM_dom"/>
</dbReference>
<evidence type="ECO:0000313" key="15">
    <source>
        <dbReference type="Proteomes" id="UP001254608"/>
    </source>
</evidence>
<evidence type="ECO:0000313" key="14">
    <source>
        <dbReference type="EMBL" id="MDT0497650.1"/>
    </source>
</evidence>
<keyword evidence="3" id="KW-1003">Cell membrane</keyword>
<keyword evidence="5" id="KW-0547">Nucleotide-binding</keyword>
<dbReference type="EMBL" id="JAVRIC010000012">
    <property type="protein sequence ID" value="MDT0497650.1"/>
    <property type="molecule type" value="Genomic_DNA"/>
</dbReference>
<dbReference type="InterPro" id="IPR039421">
    <property type="entry name" value="Type_1_exporter"/>
</dbReference>
<reference evidence="14 15" key="1">
    <citation type="submission" date="2023-09" db="EMBL/GenBank/DDBJ databases">
        <authorList>
            <person name="Rey-Velasco X."/>
        </authorList>
    </citation>
    <scope>NUCLEOTIDE SEQUENCE [LARGE SCALE GENOMIC DNA]</scope>
    <source>
        <strain evidence="14 15">W345</strain>
    </source>
</reference>
<dbReference type="Gene3D" id="1.20.1560.10">
    <property type="entry name" value="ABC transporter type 1, transmembrane domain"/>
    <property type="match status" value="1"/>
</dbReference>
<feature type="transmembrane region" description="Helical" evidence="11">
    <location>
        <begin position="71"/>
        <end position="94"/>
    </location>
</feature>
<evidence type="ECO:0000259" key="13">
    <source>
        <dbReference type="PROSITE" id="PS50929"/>
    </source>
</evidence>
<dbReference type="Proteomes" id="UP001254608">
    <property type="component" value="Unassembled WGS sequence"/>
</dbReference>
<dbReference type="InterPro" id="IPR011917">
    <property type="entry name" value="ABC_transpr_lipidA"/>
</dbReference>
<keyword evidence="2" id="KW-0813">Transport</keyword>
<dbReference type="PROSITE" id="PS50929">
    <property type="entry name" value="ABC_TM1F"/>
    <property type="match status" value="1"/>
</dbReference>
<evidence type="ECO:0000256" key="11">
    <source>
        <dbReference type="SAM" id="Phobius"/>
    </source>
</evidence>
<feature type="domain" description="ABC transporter" evidence="12">
    <location>
        <begin position="344"/>
        <end position="580"/>
    </location>
</feature>
<evidence type="ECO:0000256" key="1">
    <source>
        <dbReference type="ARBA" id="ARBA00004651"/>
    </source>
</evidence>
<evidence type="ECO:0000256" key="3">
    <source>
        <dbReference type="ARBA" id="ARBA00022475"/>
    </source>
</evidence>
<dbReference type="PANTHER" id="PTHR43394:SF1">
    <property type="entry name" value="ATP-BINDING CASSETTE SUB-FAMILY B MEMBER 10, MITOCHONDRIAL"/>
    <property type="match status" value="1"/>
</dbReference>
<evidence type="ECO:0000256" key="5">
    <source>
        <dbReference type="ARBA" id="ARBA00022741"/>
    </source>
</evidence>
<feature type="transmembrane region" description="Helical" evidence="11">
    <location>
        <begin position="255"/>
        <end position="275"/>
    </location>
</feature>
<dbReference type="PROSITE" id="PS00211">
    <property type="entry name" value="ABC_TRANSPORTER_1"/>
    <property type="match status" value="1"/>
</dbReference>
<evidence type="ECO:0000256" key="9">
    <source>
        <dbReference type="ARBA" id="ARBA00023055"/>
    </source>
</evidence>
<keyword evidence="9" id="KW-0445">Lipid transport</keyword>
<dbReference type="InterPro" id="IPR027417">
    <property type="entry name" value="P-loop_NTPase"/>
</dbReference>
<dbReference type="Pfam" id="PF00664">
    <property type="entry name" value="ABC_membrane"/>
    <property type="match status" value="1"/>
</dbReference>
<keyword evidence="6" id="KW-0067">ATP-binding</keyword>
<sequence>MTSKKAGSPTGADTYKRLLGYAAPHWRVFIVAALGMALFALADVSFIYLVKPLLDGSFVEKDPFIIRIMPPAILGLFLLRGVSSFISTYGMSWIGRRVIRDLRQELFDHLLSLPVSFYDRVPSSALITRLSYHVEQVAESTTTVVTTVLKEGLTVIGLIGLMFHLDWRLTLFTIIVGPIIAVLIRFVSARFRKIGRRIQDSVGGITHAADEAMQNHRVVKIYGGEGYERAKFEKVNDHNRWLVLKMTATQASSTALVQFIAAWAVAGVVFFSTRPDMLADITPGTFVSYMGAMLALLGPIKQLTTINERLQKGIAAADNIFTLMDERTEPDQGTRPLSRARGDIEYRDVDFRYRADAPLVLRDIGFTIEAGTTVAFVGRSGSGKSTLLGLLPRFYDPSAGTVLVDGVDARDYPLGALRRQIAVVDQQVRLFNASVAENIAYGLESKPDRAAIEQAARHAYAWEFIRNLPRGLDTAVGQNGVTLSGGQRQRLAIARALLKDAPILILDEATSALDTESERYIQQALEHLVKGRTTLVIAHRLSTIQNADRIVAMQDGAIIETGTHEQLLDAGGLYASLYRMQFEDAAADAKVA</sequence>
<dbReference type="NCBIfam" id="TIGR02203">
    <property type="entry name" value="MsbA_lipidA"/>
    <property type="match status" value="1"/>
</dbReference>
<keyword evidence="4 11" id="KW-0812">Transmembrane</keyword>
<dbReference type="SUPFAM" id="SSF90123">
    <property type="entry name" value="ABC transporter transmembrane region"/>
    <property type="match status" value="1"/>
</dbReference>
<dbReference type="SMART" id="SM00382">
    <property type="entry name" value="AAA"/>
    <property type="match status" value="1"/>
</dbReference>
<feature type="domain" description="ABC transmembrane type-1" evidence="13">
    <location>
        <begin position="30"/>
        <end position="312"/>
    </location>
</feature>
<comment type="subcellular location">
    <subcellularLocation>
        <location evidence="1">Cell membrane</location>
        <topology evidence="1">Multi-pass membrane protein</topology>
    </subcellularLocation>
</comment>
<keyword evidence="8 11" id="KW-1133">Transmembrane helix</keyword>
<dbReference type="PANTHER" id="PTHR43394">
    <property type="entry name" value="ATP-DEPENDENT PERMEASE MDL1, MITOCHONDRIAL"/>
    <property type="match status" value="1"/>
</dbReference>
<organism evidence="14 15">
    <name type="scientific">Banduia mediterranea</name>
    <dbReference type="NCBI Taxonomy" id="3075609"/>
    <lineage>
        <taxon>Bacteria</taxon>
        <taxon>Pseudomonadati</taxon>
        <taxon>Pseudomonadota</taxon>
        <taxon>Gammaproteobacteria</taxon>
        <taxon>Nevskiales</taxon>
        <taxon>Algiphilaceae</taxon>
        <taxon>Banduia</taxon>
    </lineage>
</organism>
<keyword evidence="10 11" id="KW-0472">Membrane</keyword>
<protein>
    <submittedName>
        <fullName evidence="14">Lipid A export permease/ATP-binding protein MsbA</fullName>
    </submittedName>
</protein>
<feature type="transmembrane region" description="Helical" evidence="11">
    <location>
        <begin position="26"/>
        <end position="50"/>
    </location>
</feature>
<evidence type="ECO:0000256" key="7">
    <source>
        <dbReference type="ARBA" id="ARBA00022967"/>
    </source>
</evidence>
<feature type="transmembrane region" description="Helical" evidence="11">
    <location>
        <begin position="167"/>
        <end position="187"/>
    </location>
</feature>
<feature type="transmembrane region" description="Helical" evidence="11">
    <location>
        <begin position="281"/>
        <end position="300"/>
    </location>
</feature>
<dbReference type="InterPro" id="IPR003593">
    <property type="entry name" value="AAA+_ATPase"/>
</dbReference>
<evidence type="ECO:0000256" key="4">
    <source>
        <dbReference type="ARBA" id="ARBA00022692"/>
    </source>
</evidence>
<name>A0ABU2WJB7_9GAMM</name>
<keyword evidence="7" id="KW-1278">Translocase</keyword>
<dbReference type="SUPFAM" id="SSF52540">
    <property type="entry name" value="P-loop containing nucleoside triphosphate hydrolases"/>
    <property type="match status" value="1"/>
</dbReference>
<keyword evidence="15" id="KW-1185">Reference proteome</keyword>
<evidence type="ECO:0000256" key="8">
    <source>
        <dbReference type="ARBA" id="ARBA00022989"/>
    </source>
</evidence>
<evidence type="ECO:0000259" key="12">
    <source>
        <dbReference type="PROSITE" id="PS50893"/>
    </source>
</evidence>
<gene>
    <name evidence="14" type="primary">msbA</name>
    <name evidence="14" type="ORF">RM530_09780</name>
</gene>
<dbReference type="CDD" id="cd18552">
    <property type="entry name" value="ABC_6TM_MsbA_like"/>
    <property type="match status" value="1"/>
</dbReference>
<dbReference type="InterPro" id="IPR017871">
    <property type="entry name" value="ABC_transporter-like_CS"/>
</dbReference>
<dbReference type="InterPro" id="IPR036640">
    <property type="entry name" value="ABC1_TM_sf"/>
</dbReference>
<dbReference type="Pfam" id="PF00005">
    <property type="entry name" value="ABC_tran"/>
    <property type="match status" value="1"/>
</dbReference>
<dbReference type="Gene3D" id="3.40.50.300">
    <property type="entry name" value="P-loop containing nucleotide triphosphate hydrolases"/>
    <property type="match status" value="1"/>
</dbReference>
<dbReference type="PROSITE" id="PS50893">
    <property type="entry name" value="ABC_TRANSPORTER_2"/>
    <property type="match status" value="1"/>
</dbReference>